<gene>
    <name evidence="1" type="ORF">JANAI62_28080</name>
</gene>
<reference evidence="1 2" key="1">
    <citation type="submission" date="2021-05" db="EMBL/GenBank/DDBJ databases">
        <title>Bacteria Genome sequencing.</title>
        <authorList>
            <person name="Takabe Y."/>
            <person name="Nakajima Y."/>
            <person name="Suzuki S."/>
            <person name="Shiozaki T."/>
        </authorList>
    </citation>
    <scope>NUCLEOTIDE SEQUENCE [LARGE SCALE GENOMIC DNA]</scope>
    <source>
        <strain evidence="1 2">AI_62</strain>
    </source>
</reference>
<evidence type="ECO:0000313" key="1">
    <source>
        <dbReference type="EMBL" id="GIT96185.1"/>
    </source>
</evidence>
<dbReference type="EMBL" id="BPFH01000005">
    <property type="protein sequence ID" value="GIT96185.1"/>
    <property type="molecule type" value="Genomic_DNA"/>
</dbReference>
<proteinExistence type="predicted"/>
<dbReference type="Proteomes" id="UP000786693">
    <property type="component" value="Unassembled WGS sequence"/>
</dbReference>
<comment type="caution">
    <text evidence="1">The sequence shown here is derived from an EMBL/GenBank/DDBJ whole genome shotgun (WGS) entry which is preliminary data.</text>
</comment>
<dbReference type="RefSeq" id="WP_220749687.1">
    <property type="nucleotide sequence ID" value="NZ_BPFH01000005.1"/>
</dbReference>
<name>A0ABQ4NP47_9RHOB</name>
<sequence>MAGVSIANALRQRIVARVLPETPLVPERLGGAMPKVWPRAQDDSKKRGVQVSTAGEAEALVDVRSFERGGAVTGKLASVAIMNTAKMHAKVTPQFIAVLQEQSR</sequence>
<protein>
    <submittedName>
        <fullName evidence="1">Uncharacterized protein</fullName>
    </submittedName>
</protein>
<keyword evidence="2" id="KW-1185">Reference proteome</keyword>
<evidence type="ECO:0000313" key="2">
    <source>
        <dbReference type="Proteomes" id="UP000786693"/>
    </source>
</evidence>
<organism evidence="1 2">
    <name type="scientific">Jannaschia pagri</name>
    <dbReference type="NCBI Taxonomy" id="2829797"/>
    <lineage>
        <taxon>Bacteria</taxon>
        <taxon>Pseudomonadati</taxon>
        <taxon>Pseudomonadota</taxon>
        <taxon>Alphaproteobacteria</taxon>
        <taxon>Rhodobacterales</taxon>
        <taxon>Roseobacteraceae</taxon>
        <taxon>Jannaschia</taxon>
    </lineage>
</organism>
<accession>A0ABQ4NP47</accession>